<dbReference type="RefSeq" id="WP_036397903.1">
    <property type="nucleotide sequence ID" value="NZ_CCBB010000001.1"/>
</dbReference>
<dbReference type="STRING" id="258533.BN977_02773"/>
<proteinExistence type="predicted"/>
<dbReference type="EMBL" id="CCBB010000001">
    <property type="protein sequence ID" value="CDO07957.1"/>
    <property type="molecule type" value="Genomic_DNA"/>
</dbReference>
<gene>
    <name evidence="1" type="ORF">BN977_02773</name>
</gene>
<keyword evidence="2" id="KW-1185">Reference proteome</keyword>
<sequence>MGVLTPVLICDLYRMRSQTTGALFRLSDTPRPGGHGLADRQTTERLAFGMPASSATGLMDIRKPKT</sequence>
<reference evidence="1" key="2">
    <citation type="submission" date="2014-03" db="EMBL/GenBank/DDBJ databases">
        <authorList>
            <person name="Urmite Genomes"/>
        </authorList>
    </citation>
    <scope>NUCLEOTIDE SEQUENCE</scope>
    <source>
        <strain evidence="1">DSM 44829</strain>
    </source>
</reference>
<evidence type="ECO:0000313" key="1">
    <source>
        <dbReference type="EMBL" id="CDO07957.1"/>
    </source>
</evidence>
<name>W9AYE2_MYCCO</name>
<organism evidence="1 2">
    <name type="scientific">Mycolicibacterium cosmeticum</name>
    <dbReference type="NCBI Taxonomy" id="258533"/>
    <lineage>
        <taxon>Bacteria</taxon>
        <taxon>Bacillati</taxon>
        <taxon>Actinomycetota</taxon>
        <taxon>Actinomycetes</taxon>
        <taxon>Mycobacteriales</taxon>
        <taxon>Mycobacteriaceae</taxon>
        <taxon>Mycolicibacterium</taxon>
    </lineage>
</organism>
<protein>
    <submittedName>
        <fullName evidence="1">Uncharacterized protein</fullName>
    </submittedName>
</protein>
<evidence type="ECO:0000313" key="2">
    <source>
        <dbReference type="Proteomes" id="UP000028870"/>
    </source>
</evidence>
<accession>W9AYE2</accession>
<comment type="caution">
    <text evidence="1">The sequence shown here is derived from an EMBL/GenBank/DDBJ whole genome shotgun (WGS) entry which is preliminary data.</text>
</comment>
<dbReference type="Proteomes" id="UP000028870">
    <property type="component" value="Unassembled WGS sequence"/>
</dbReference>
<dbReference type="AlphaFoldDB" id="W9AYE2"/>
<reference evidence="1" key="1">
    <citation type="submission" date="2014-03" db="EMBL/GenBank/DDBJ databases">
        <title>Draft Genome Sequence of Mycobacterium cosmeticum DSM 44829.</title>
        <authorList>
            <person name="Croce O."/>
            <person name="Robert C."/>
            <person name="Raoult D."/>
            <person name="Drancourt M."/>
        </authorList>
    </citation>
    <scope>NUCLEOTIDE SEQUENCE [LARGE SCALE GENOMIC DNA]</scope>
    <source>
        <strain evidence="1">DSM 44829</strain>
    </source>
</reference>